<reference evidence="1" key="1">
    <citation type="submission" date="2006-09" db="EMBL/GenBank/DDBJ databases">
        <title>Complete sequence of Rhodopseudomonas palustris BisA53.</title>
        <authorList>
            <consortium name="US DOE Joint Genome Institute"/>
            <person name="Copeland A."/>
            <person name="Lucas S."/>
            <person name="Lapidus A."/>
            <person name="Barry K."/>
            <person name="Detter J.C."/>
            <person name="Glavina del Rio T."/>
            <person name="Hammon N."/>
            <person name="Israni S."/>
            <person name="Dalin E."/>
            <person name="Tice H."/>
            <person name="Pitluck S."/>
            <person name="Chain P."/>
            <person name="Malfatti S."/>
            <person name="Shin M."/>
            <person name="Vergez L."/>
            <person name="Schmutz J."/>
            <person name="Larimer F."/>
            <person name="Land M."/>
            <person name="Hauser L."/>
            <person name="Pelletier D.A."/>
            <person name="Kyrpides N."/>
            <person name="Kim E."/>
            <person name="Harwood C.S."/>
            <person name="Oda Y."/>
            <person name="Richardson P."/>
        </authorList>
    </citation>
    <scope>NUCLEOTIDE SEQUENCE [LARGE SCALE GENOMIC DNA]</scope>
    <source>
        <strain evidence="1">BisA53</strain>
    </source>
</reference>
<protein>
    <submittedName>
        <fullName evidence="1">Uncharacterized protein</fullName>
    </submittedName>
</protein>
<name>Q07NQ5_RHOP5</name>
<proteinExistence type="predicted"/>
<evidence type="ECO:0000313" key="1">
    <source>
        <dbReference type="EMBL" id="ABJ06429.1"/>
    </source>
</evidence>
<organism evidence="1">
    <name type="scientific">Rhodopseudomonas palustris (strain BisA53)</name>
    <dbReference type="NCBI Taxonomy" id="316055"/>
    <lineage>
        <taxon>Bacteria</taxon>
        <taxon>Pseudomonadati</taxon>
        <taxon>Pseudomonadota</taxon>
        <taxon>Alphaproteobacteria</taxon>
        <taxon>Hyphomicrobiales</taxon>
        <taxon>Nitrobacteraceae</taxon>
        <taxon>Rhodopseudomonas</taxon>
    </lineage>
</organism>
<dbReference type="HOGENOM" id="CLU_1255153_0_0_5"/>
<accession>Q07NQ5</accession>
<sequence length="220" mass="24591">MIEYDPRGGRPMVETISKQEYLARWAYGEIESKRFSAYYPIDRKYHQIRGKAKSKIPFNALNQAERKLLVEMIENSFRAQPNGGLLAYFNDVVALEAKLVDANFLLDCFVVGGLRKFCAVTGTVREYCKPIETGTAAVLSDADVRKHVASSNVEPDFTPTDVCLVRQGNAWVLVEGTYRTLMFLRSDTANRKISVWVPLETMSLTSTTPVAGTAFTTNSS</sequence>
<dbReference type="AlphaFoldDB" id="Q07NQ5"/>
<gene>
    <name evidence="1" type="ordered locus">RPE_2491</name>
</gene>
<dbReference type="KEGG" id="rpe:RPE_2491"/>
<dbReference type="EMBL" id="CP000463">
    <property type="protein sequence ID" value="ABJ06429.1"/>
    <property type="molecule type" value="Genomic_DNA"/>
</dbReference>